<evidence type="ECO:0000313" key="1">
    <source>
        <dbReference type="EMBL" id="KAL0457803.1"/>
    </source>
</evidence>
<dbReference type="AlphaFoldDB" id="A0AAW2XV12"/>
<dbReference type="Pfam" id="PF02992">
    <property type="entry name" value="Transposase_21"/>
    <property type="match status" value="1"/>
</dbReference>
<accession>A0AAW2XV12</accession>
<reference evidence="1" key="2">
    <citation type="journal article" date="2024" name="Plant">
        <title>Genomic evolution and insights into agronomic trait innovations of Sesamum species.</title>
        <authorList>
            <person name="Miao H."/>
            <person name="Wang L."/>
            <person name="Qu L."/>
            <person name="Liu H."/>
            <person name="Sun Y."/>
            <person name="Le M."/>
            <person name="Wang Q."/>
            <person name="Wei S."/>
            <person name="Zheng Y."/>
            <person name="Lin W."/>
            <person name="Duan Y."/>
            <person name="Cao H."/>
            <person name="Xiong S."/>
            <person name="Wang X."/>
            <person name="Wei L."/>
            <person name="Li C."/>
            <person name="Ma Q."/>
            <person name="Ju M."/>
            <person name="Zhao R."/>
            <person name="Li G."/>
            <person name="Mu C."/>
            <person name="Tian Q."/>
            <person name="Mei H."/>
            <person name="Zhang T."/>
            <person name="Gao T."/>
            <person name="Zhang H."/>
        </authorList>
    </citation>
    <scope>NUCLEOTIDE SEQUENCE</scope>
    <source>
        <strain evidence="1">KEN1</strain>
    </source>
</reference>
<protein>
    <submittedName>
        <fullName evidence="1">Uncharacterized protein</fullName>
    </submittedName>
</protein>
<organism evidence="1">
    <name type="scientific">Sesamum latifolium</name>
    <dbReference type="NCBI Taxonomy" id="2727402"/>
    <lineage>
        <taxon>Eukaryota</taxon>
        <taxon>Viridiplantae</taxon>
        <taxon>Streptophyta</taxon>
        <taxon>Embryophyta</taxon>
        <taxon>Tracheophyta</taxon>
        <taxon>Spermatophyta</taxon>
        <taxon>Magnoliopsida</taxon>
        <taxon>eudicotyledons</taxon>
        <taxon>Gunneridae</taxon>
        <taxon>Pentapetalae</taxon>
        <taxon>asterids</taxon>
        <taxon>lamiids</taxon>
        <taxon>Lamiales</taxon>
        <taxon>Pedaliaceae</taxon>
        <taxon>Sesamum</taxon>
    </lineage>
</organism>
<dbReference type="PANTHER" id="PTHR10775:SF182">
    <property type="entry name" value="TRANSPOSON, EN_SPM-LIKE, TRANSPOSASE-ASSOCIATED DOMAIN PROTEIN-RELATED"/>
    <property type="match status" value="1"/>
</dbReference>
<dbReference type="PANTHER" id="PTHR10775">
    <property type="entry name" value="OS08G0208400 PROTEIN"/>
    <property type="match status" value="1"/>
</dbReference>
<proteinExistence type="predicted"/>
<dbReference type="EMBL" id="JACGWN010000002">
    <property type="protein sequence ID" value="KAL0457803.1"/>
    <property type="molecule type" value="Genomic_DNA"/>
</dbReference>
<sequence>MDWAQRMIFYAAGPSYFSSSHDGVPDDGHTLPVDYYNTKKLIKDLGLRIEKIGACKNGCMLYCKDSVDLEYCKFCGDARYKPTRGQDLCRKKSPYAVLRYLSLTPRLQRSYSSRATVEHMMWHATHQTEEGSMCHPSYAEAWKHFNQMYPDFVEEPRNVWLGLCTDGFAPHASDQCVLGTVNRKLLQLWQVGVRMYDHATDNEFIMRAAWTDGLIWDGIWMEYHRGYGISDFFSLSNIPTKGTRITKNRVKNKRSQVDEESIFWDLPYWSTLLIRHNLDVMHIEKNVFDNIFNTVMNIKRKTKDNLNARWDLKNIYNRSELELDERRPNVMPKAAYTLSKEQKMRVCEWIKGLQFPDGYASNLARCVDMTKLRMHGMKSHDCHVFMQKLIPVAF</sequence>
<comment type="caution">
    <text evidence="1">The sequence shown here is derived from an EMBL/GenBank/DDBJ whole genome shotgun (WGS) entry which is preliminary data.</text>
</comment>
<dbReference type="InterPro" id="IPR004242">
    <property type="entry name" value="Transposase_21"/>
</dbReference>
<name>A0AAW2XV12_9LAMI</name>
<reference evidence="1" key="1">
    <citation type="submission" date="2020-06" db="EMBL/GenBank/DDBJ databases">
        <authorList>
            <person name="Li T."/>
            <person name="Hu X."/>
            <person name="Zhang T."/>
            <person name="Song X."/>
            <person name="Zhang H."/>
            <person name="Dai N."/>
            <person name="Sheng W."/>
            <person name="Hou X."/>
            <person name="Wei L."/>
        </authorList>
    </citation>
    <scope>NUCLEOTIDE SEQUENCE</scope>
    <source>
        <strain evidence="1">KEN1</strain>
        <tissue evidence="1">Leaf</tissue>
    </source>
</reference>
<gene>
    <name evidence="1" type="ORF">Slati_0407500</name>
</gene>